<reference evidence="3" key="1">
    <citation type="submission" date="2007-03" db="EMBL/GenBank/DDBJ databases">
        <title>Complete sequence of chromosome 1 of Burkholderia vietnamiensis G4.</title>
        <authorList>
            <consortium name="US DOE Joint Genome Institute"/>
            <person name="Copeland A."/>
            <person name="Lucas S."/>
            <person name="Lapidus A."/>
            <person name="Barry K."/>
            <person name="Detter J.C."/>
            <person name="Glavina del Rio T."/>
            <person name="Hammon N."/>
            <person name="Israni S."/>
            <person name="Dalin E."/>
            <person name="Tice H."/>
            <person name="Pitluck S."/>
            <person name="Chain P."/>
            <person name="Malfatti S."/>
            <person name="Shin M."/>
            <person name="Vergez L."/>
            <person name="Schmutz J."/>
            <person name="Larimer F."/>
            <person name="Land M."/>
            <person name="Hauser L."/>
            <person name="Kyrpides N."/>
            <person name="Tiedje J."/>
            <person name="Richardson P."/>
        </authorList>
    </citation>
    <scope>NUCLEOTIDE SEQUENCE [LARGE SCALE GENOMIC DNA]</scope>
    <source>
        <strain evidence="3">G4 / LMG 22486</strain>
    </source>
</reference>
<protein>
    <submittedName>
        <fullName evidence="2">Uncharacterized protein</fullName>
    </submittedName>
</protein>
<organism evidence="2 3">
    <name type="scientific">Burkholderia vietnamiensis (strain G4 / LMG 22486)</name>
    <name type="common">Burkholderia cepacia (strain R1808)</name>
    <dbReference type="NCBI Taxonomy" id="269482"/>
    <lineage>
        <taxon>Bacteria</taxon>
        <taxon>Pseudomonadati</taxon>
        <taxon>Pseudomonadota</taxon>
        <taxon>Betaproteobacteria</taxon>
        <taxon>Burkholderiales</taxon>
        <taxon>Burkholderiaceae</taxon>
        <taxon>Burkholderia</taxon>
        <taxon>Burkholderia cepacia complex</taxon>
    </lineage>
</organism>
<dbReference type="AlphaFoldDB" id="A4JFR3"/>
<name>A4JFR3_BURVG</name>
<feature type="compositionally biased region" description="Basic and acidic residues" evidence="1">
    <location>
        <begin position="261"/>
        <end position="288"/>
    </location>
</feature>
<dbReference type="Proteomes" id="UP000002287">
    <property type="component" value="Chromosome 1"/>
</dbReference>
<feature type="compositionally biased region" description="Polar residues" evidence="1">
    <location>
        <begin position="229"/>
        <end position="239"/>
    </location>
</feature>
<proteinExistence type="predicted"/>
<feature type="region of interest" description="Disordered" evidence="1">
    <location>
        <begin position="1"/>
        <end position="43"/>
    </location>
</feature>
<sequence length="318" mass="33893">MSKKSINRAKNAATNAASQPLDGRSPSKRAQHLERQRSTKKQRMELRMAMREATPEGPTLGERMIAGYEAQLAAVTREAGQLAGALGLRGQSLEAAIARNEISGSDKRTARLAELRAERGRLADAIAHARSCEPMPVSDRAVLRYVEHLLGVDVEAVRERIAAAADLRAMVQLLGQGEFPFEAEGRAMRAIVSGGCVVSVFPTQAAASTALAAPSVRSNSSDDDRATAPRQSGATQSTVEARAPRAVHETRARRPALLIARAERGAEQGGPRGERMGAKSEWLDDSVERASSANDLNAPADNAFDRSAPASWARALSA</sequence>
<accession>A4JFR3</accession>
<dbReference type="EMBL" id="CP000614">
    <property type="protein sequence ID" value="ABO55116.1"/>
    <property type="molecule type" value="Genomic_DNA"/>
</dbReference>
<feature type="compositionally biased region" description="Basic and acidic residues" evidence="1">
    <location>
        <begin position="31"/>
        <end position="43"/>
    </location>
</feature>
<dbReference type="KEGG" id="bvi:Bcep1808_2114"/>
<gene>
    <name evidence="2" type="ordered locus">Bcep1808_2114</name>
</gene>
<evidence type="ECO:0000313" key="3">
    <source>
        <dbReference type="Proteomes" id="UP000002287"/>
    </source>
</evidence>
<evidence type="ECO:0000313" key="2">
    <source>
        <dbReference type="EMBL" id="ABO55116.1"/>
    </source>
</evidence>
<feature type="compositionally biased region" description="Basic and acidic residues" evidence="1">
    <location>
        <begin position="242"/>
        <end position="252"/>
    </location>
</feature>
<evidence type="ECO:0000256" key="1">
    <source>
        <dbReference type="SAM" id="MobiDB-lite"/>
    </source>
</evidence>
<dbReference type="HOGENOM" id="CLU_873408_0_0_4"/>
<feature type="region of interest" description="Disordered" evidence="1">
    <location>
        <begin position="209"/>
        <end position="318"/>
    </location>
</feature>